<reference evidence="2" key="1">
    <citation type="submission" date="2022-08" db="EMBL/GenBank/DDBJ databases">
        <authorList>
            <person name="Kallberg Y."/>
            <person name="Tangrot J."/>
            <person name="Rosling A."/>
        </authorList>
    </citation>
    <scope>NUCLEOTIDE SEQUENCE</scope>
    <source>
        <strain evidence="2">Wild A</strain>
    </source>
</reference>
<sequence length="305" mass="35513">PKINELEEQINNLIKKNTLLEDEASSYQSALGAATNFQLSDNDQNHAVKLNNDIADLNDNIKNYVTNLKQNIVVNIKEVKKLLSLYKCPVEIKDQRTSRLLIQAVLQRHVIEIIFESATQYFQYSGRPQLEHLESQIVSKECELSELLNYASKYRSGNDEITHVAPIKLRQQIYSILSNRGFEDTCRENNTAYEHPFITNCKRKLNDIMNGLRIINDRQMKSDSEKLAVTIIREVVNIFYFRLKVQEPVVQHSWFSYNARLDKTLMDGNQYDSDYENLYVDLCYFPLIGKDLMSENRKVYTLAKV</sequence>
<dbReference type="EMBL" id="CAMKVN010022099">
    <property type="protein sequence ID" value="CAI2199711.1"/>
    <property type="molecule type" value="Genomic_DNA"/>
</dbReference>
<name>A0A9W4TA74_9GLOM</name>
<accession>A0A9W4TA74</accession>
<comment type="caution">
    <text evidence="2">The sequence shown here is derived from an EMBL/GenBank/DDBJ whole genome shotgun (WGS) entry which is preliminary data.</text>
</comment>
<organism evidence="2 3">
    <name type="scientific">Funneliformis geosporum</name>
    <dbReference type="NCBI Taxonomy" id="1117311"/>
    <lineage>
        <taxon>Eukaryota</taxon>
        <taxon>Fungi</taxon>
        <taxon>Fungi incertae sedis</taxon>
        <taxon>Mucoromycota</taxon>
        <taxon>Glomeromycotina</taxon>
        <taxon>Glomeromycetes</taxon>
        <taxon>Glomerales</taxon>
        <taxon>Glomeraceae</taxon>
        <taxon>Funneliformis</taxon>
    </lineage>
</organism>
<proteinExistence type="predicted"/>
<feature type="non-terminal residue" evidence="2">
    <location>
        <position position="305"/>
    </location>
</feature>
<dbReference type="Proteomes" id="UP001153678">
    <property type="component" value="Unassembled WGS sequence"/>
</dbReference>
<dbReference type="OrthoDB" id="2435473at2759"/>
<keyword evidence="3" id="KW-1185">Reference proteome</keyword>
<keyword evidence="1" id="KW-0175">Coiled coil</keyword>
<evidence type="ECO:0000313" key="2">
    <source>
        <dbReference type="EMBL" id="CAI2199711.1"/>
    </source>
</evidence>
<evidence type="ECO:0000256" key="1">
    <source>
        <dbReference type="SAM" id="Coils"/>
    </source>
</evidence>
<protein>
    <submittedName>
        <fullName evidence="2">7734_t:CDS:1</fullName>
    </submittedName>
</protein>
<dbReference type="AlphaFoldDB" id="A0A9W4TA74"/>
<evidence type="ECO:0000313" key="3">
    <source>
        <dbReference type="Proteomes" id="UP001153678"/>
    </source>
</evidence>
<feature type="non-terminal residue" evidence="2">
    <location>
        <position position="1"/>
    </location>
</feature>
<feature type="coiled-coil region" evidence="1">
    <location>
        <begin position="3"/>
        <end position="67"/>
    </location>
</feature>
<gene>
    <name evidence="2" type="ORF">FWILDA_LOCUS19210</name>
</gene>